<evidence type="ECO:0000256" key="1">
    <source>
        <dbReference type="SAM" id="MobiDB-lite"/>
    </source>
</evidence>
<dbReference type="VEuPathDB" id="FungiDB:YALI1_E28428g"/>
<dbReference type="Proteomes" id="UP000182444">
    <property type="component" value="Chromosome 1E"/>
</dbReference>
<dbReference type="RefSeq" id="XP_504329.1">
    <property type="nucleotide sequence ID" value="XM_504329.1"/>
</dbReference>
<sequence length="355" mass="39777">MHPYYPPHDGYNYDEAPRLPLPRLHKHDDHMHTVMNTDRPSLKRSADQLDHTSQTATDTPRYYKAHSSIALVTDVNRDAEGNPIGPPPTPTANGSQTPPLVLPLTLSLPPLAAAVPPNMQVMRSANSDRPKKKSKYSSEQDKIILSMKKAGKGWHEIGEAAHCDNALAARNRYQVLMGQQGSGSVYWDPEDNMGLKALLDDGERAKWEFVAAELSKIRRKNITSPVVRAKVRDMLFKNSILFKVVFENRDGHFGDTCIQPSGPTATSTATVNSSLSSLSTSMPAPYAQPYYPEYYYDEQQVQQSIQSVQNVQQTVQQTVQQNVYGQTTQVQQTQGQSTQPLDDYSQYHKAYAFRR</sequence>
<dbReference type="OrthoDB" id="2350934at2759"/>
<dbReference type="EMBL" id="KZ858986">
    <property type="protein sequence ID" value="RDW26111.1"/>
    <property type="molecule type" value="Genomic_DNA"/>
</dbReference>
<reference evidence="2 4" key="1">
    <citation type="journal article" date="2016" name="PLoS ONE">
        <title>Sequence Assembly of Yarrowia lipolytica Strain W29/CLIB89 Shows Transposable Element Diversity.</title>
        <authorList>
            <person name="Magnan C."/>
            <person name="Yu J."/>
            <person name="Chang I."/>
            <person name="Jahn E."/>
            <person name="Kanomata Y."/>
            <person name="Wu J."/>
            <person name="Zeller M."/>
            <person name="Oakes M."/>
            <person name="Baldi P."/>
            <person name="Sandmeyer S."/>
        </authorList>
    </citation>
    <scope>NUCLEOTIDE SEQUENCE [LARGE SCALE GENOMIC DNA]</scope>
    <source>
        <strain evidence="2">CLIB89</strain>
        <strain evidence="4">CLIB89(W29)</strain>
    </source>
</reference>
<evidence type="ECO:0000313" key="4">
    <source>
        <dbReference type="Proteomes" id="UP000182444"/>
    </source>
</evidence>
<gene>
    <name evidence="3" type="ORF">B0I71DRAFT_131428</name>
    <name evidence="2" type="ORF">YALI1_E28428g</name>
</gene>
<dbReference type="KEGG" id="yli:2912690"/>
<dbReference type="Proteomes" id="UP000256601">
    <property type="component" value="Unassembled WGS sequence"/>
</dbReference>
<accession>A0A1D8NJR3</accession>
<evidence type="ECO:0000313" key="5">
    <source>
        <dbReference type="Proteomes" id="UP000256601"/>
    </source>
</evidence>
<feature type="compositionally biased region" description="Basic and acidic residues" evidence="1">
    <location>
        <begin position="40"/>
        <end position="50"/>
    </location>
</feature>
<dbReference type="eggNOG" id="ENOG502S8GZ">
    <property type="taxonomic scope" value="Eukaryota"/>
</dbReference>
<feature type="region of interest" description="Disordered" evidence="1">
    <location>
        <begin position="39"/>
        <end position="62"/>
    </location>
</feature>
<dbReference type="EMBL" id="CP017557">
    <property type="protein sequence ID" value="AOW05882.1"/>
    <property type="molecule type" value="Genomic_DNA"/>
</dbReference>
<name>A0A1D8NJR3_YARLL</name>
<reference evidence="3 5" key="2">
    <citation type="submission" date="2018-07" db="EMBL/GenBank/DDBJ databases">
        <title>Draft Genome Assemblies for Five Robust Yarrowia lipolytica Strains Exhibiting High Lipid Production and Pentose Sugar Utilization and Sugar Alcohol Secretion from Undetoxified Lignocellulosic Biomass Hydrolysates.</title>
        <authorList>
            <consortium name="DOE Joint Genome Institute"/>
            <person name="Walker C."/>
            <person name="Ryu S."/>
            <person name="Na H."/>
            <person name="Zane M."/>
            <person name="LaButti K."/>
            <person name="Lipzen A."/>
            <person name="Haridas S."/>
            <person name="Barry K."/>
            <person name="Grigoriev I.V."/>
            <person name="Quarterman J."/>
            <person name="Slininger P."/>
            <person name="Dien B."/>
            <person name="Trinh C.T."/>
        </authorList>
    </citation>
    <scope>NUCLEOTIDE SEQUENCE [LARGE SCALE GENOMIC DNA]</scope>
    <source>
        <strain evidence="3 5">YB392</strain>
    </source>
</reference>
<dbReference type="AlphaFoldDB" id="A0A1D8NJR3"/>
<proteinExistence type="predicted"/>
<protein>
    <submittedName>
        <fullName evidence="2">Uncharacterized protein</fullName>
    </submittedName>
</protein>
<organism evidence="2 4">
    <name type="scientific">Yarrowia lipolytica</name>
    <name type="common">Candida lipolytica</name>
    <dbReference type="NCBI Taxonomy" id="4952"/>
    <lineage>
        <taxon>Eukaryota</taxon>
        <taxon>Fungi</taxon>
        <taxon>Dikarya</taxon>
        <taxon>Ascomycota</taxon>
        <taxon>Saccharomycotina</taxon>
        <taxon>Dipodascomycetes</taxon>
        <taxon>Dipodascales</taxon>
        <taxon>Dipodascales incertae sedis</taxon>
        <taxon>Yarrowia</taxon>
    </lineage>
</organism>
<dbReference type="GeneID" id="2912690"/>
<feature type="region of interest" description="Disordered" evidence="1">
    <location>
        <begin position="1"/>
        <end position="24"/>
    </location>
</feature>
<feature type="region of interest" description="Disordered" evidence="1">
    <location>
        <begin position="75"/>
        <end position="98"/>
    </location>
</feature>
<dbReference type="VEuPathDB" id="FungiDB:YALI0_E23925g"/>
<evidence type="ECO:0000313" key="2">
    <source>
        <dbReference type="EMBL" id="AOW05882.1"/>
    </source>
</evidence>
<evidence type="ECO:0000313" key="3">
    <source>
        <dbReference type="EMBL" id="RDW26111.1"/>
    </source>
</evidence>